<dbReference type="RefSeq" id="WP_161351928.1">
    <property type="nucleotide sequence ID" value="NZ_WTUX01000016.1"/>
</dbReference>
<organism evidence="2 3">
    <name type="scientific">Maritimibacter harenae</name>
    <dbReference type="NCBI Taxonomy" id="2606218"/>
    <lineage>
        <taxon>Bacteria</taxon>
        <taxon>Pseudomonadati</taxon>
        <taxon>Pseudomonadota</taxon>
        <taxon>Alphaproteobacteria</taxon>
        <taxon>Rhodobacterales</taxon>
        <taxon>Roseobacteraceae</taxon>
        <taxon>Maritimibacter</taxon>
    </lineage>
</organism>
<accession>A0A845M461</accession>
<evidence type="ECO:0000256" key="1">
    <source>
        <dbReference type="SAM" id="MobiDB-lite"/>
    </source>
</evidence>
<keyword evidence="3" id="KW-1185">Reference proteome</keyword>
<evidence type="ECO:0008006" key="4">
    <source>
        <dbReference type="Google" id="ProtNLM"/>
    </source>
</evidence>
<name>A0A845M461_9RHOB</name>
<comment type="caution">
    <text evidence="2">The sequence shown here is derived from an EMBL/GenBank/DDBJ whole genome shotgun (WGS) entry which is preliminary data.</text>
</comment>
<dbReference type="Proteomes" id="UP000467322">
    <property type="component" value="Unassembled WGS sequence"/>
</dbReference>
<reference evidence="2 3" key="1">
    <citation type="submission" date="2019-12" db="EMBL/GenBank/DDBJ databases">
        <title>Maritimibacter sp. nov. sp. isolated from sea sand.</title>
        <authorList>
            <person name="Kim J."/>
            <person name="Jeong S.E."/>
            <person name="Jung H.S."/>
            <person name="Jeon C.O."/>
        </authorList>
    </citation>
    <scope>NUCLEOTIDE SEQUENCE [LARGE SCALE GENOMIC DNA]</scope>
    <source>
        <strain evidence="2 3">DP07</strain>
    </source>
</reference>
<sequence length="174" mass="19501">MTRQEPFKAGDIVSFHFPCKEGPGLYARPCLVLEADEQEVLLAYGTTSQTASNRGHDLKLQREFSEAGLHEPTRFVCARRIRVGHTDHRFDRSVDNRATLGHLPVTLRTRLNEILAEIDGEEDRAVRQAREREGIHPASIRRRAALFGRPKVEVRRSKSVGRKAGRPGSAASPV</sequence>
<evidence type="ECO:0000313" key="3">
    <source>
        <dbReference type="Proteomes" id="UP000467322"/>
    </source>
</evidence>
<dbReference type="AlphaFoldDB" id="A0A845M461"/>
<evidence type="ECO:0000313" key="2">
    <source>
        <dbReference type="EMBL" id="MZR13789.1"/>
    </source>
</evidence>
<dbReference type="EMBL" id="WTUX01000016">
    <property type="protein sequence ID" value="MZR13789.1"/>
    <property type="molecule type" value="Genomic_DNA"/>
</dbReference>
<gene>
    <name evidence="2" type="ORF">GQE99_12270</name>
</gene>
<feature type="region of interest" description="Disordered" evidence="1">
    <location>
        <begin position="152"/>
        <end position="174"/>
    </location>
</feature>
<protein>
    <recommendedName>
        <fullName evidence="4">Type II toxin-antitoxin system PemK/MazF family toxin</fullName>
    </recommendedName>
</protein>
<proteinExistence type="predicted"/>